<evidence type="ECO:0000313" key="9">
    <source>
        <dbReference type="Proteomes" id="UP000231896"/>
    </source>
</evidence>
<sequence>MKKVLFIGLGHMGSALIKGVLSKKEHKIEVYGYDAIKEVQEKALANISALKAFNDLKEVESENIDFVVIGTRPMDVEPLCENLDKLNMDGKTVICMANAVTIDRVQNSFKNNKNVSVIRMMPNMNASIQKSVTALATKNASPEQLKFASKMFELCGIVELISEDKFGTLTAVSGCLPAYAFTFFKGLTDYAVEKGFNRDQAYRIAEIAVIGSIMNAANAKTDLRTMIDQICVPNGSTIEGQKVLDNDGFEDILKKCLAAAEKKASA</sequence>
<dbReference type="Gene3D" id="3.40.50.720">
    <property type="entry name" value="NAD(P)-binding Rossmann-like Domain"/>
    <property type="match status" value="1"/>
</dbReference>
<gene>
    <name evidence="4 8" type="primary">proC</name>
    <name evidence="8" type="ORF">EMELA_v1c00600</name>
</gene>
<comment type="function">
    <text evidence="4">Catalyzes the reduction of 1-pyrroline-5-carboxylate (PCA) to L-proline.</text>
</comment>
<dbReference type="OrthoDB" id="9805754at2"/>
<dbReference type="Pfam" id="PF14748">
    <property type="entry name" value="P5CR_dimer"/>
    <property type="match status" value="1"/>
</dbReference>
<dbReference type="InterPro" id="IPR029036">
    <property type="entry name" value="P5CR_dimer"/>
</dbReference>
<dbReference type="PIRSF" id="PIRSF000193">
    <property type="entry name" value="Pyrrol-5-carb_rd"/>
    <property type="match status" value="1"/>
</dbReference>
<proteinExistence type="inferred from homology"/>
<dbReference type="EMBL" id="CP024964">
    <property type="protein sequence ID" value="ATZ17651.1"/>
    <property type="molecule type" value="Genomic_DNA"/>
</dbReference>
<comment type="catalytic activity">
    <reaction evidence="4">
        <text>L-proline + NADP(+) = (S)-1-pyrroline-5-carboxylate + NADPH + 2 H(+)</text>
        <dbReference type="Rhea" id="RHEA:14109"/>
        <dbReference type="ChEBI" id="CHEBI:15378"/>
        <dbReference type="ChEBI" id="CHEBI:17388"/>
        <dbReference type="ChEBI" id="CHEBI:57783"/>
        <dbReference type="ChEBI" id="CHEBI:58349"/>
        <dbReference type="ChEBI" id="CHEBI:60039"/>
        <dbReference type="EC" id="1.5.1.2"/>
    </reaction>
</comment>
<protein>
    <recommendedName>
        <fullName evidence="4">Pyrroline-5-carboxylate reductase</fullName>
        <shortName evidence="4">P5C reductase</shortName>
        <shortName evidence="4">P5CR</shortName>
        <ecNumber evidence="4">1.5.1.2</ecNumber>
    </recommendedName>
    <alternativeName>
        <fullName evidence="4">PCA reductase</fullName>
    </alternativeName>
</protein>
<dbReference type="InterPro" id="IPR000304">
    <property type="entry name" value="Pyrroline-COOH_reductase"/>
</dbReference>
<dbReference type="GO" id="GO:0005737">
    <property type="term" value="C:cytoplasm"/>
    <property type="evidence" value="ECO:0007669"/>
    <property type="project" value="UniProtKB-SubCell"/>
</dbReference>
<dbReference type="InterPro" id="IPR028939">
    <property type="entry name" value="P5C_Rdtase_cat_N"/>
</dbReference>
<dbReference type="PANTHER" id="PTHR11645">
    <property type="entry name" value="PYRROLINE-5-CARBOXYLATE REDUCTASE"/>
    <property type="match status" value="1"/>
</dbReference>
<dbReference type="PANTHER" id="PTHR11645:SF0">
    <property type="entry name" value="PYRROLINE-5-CARBOXYLATE REDUCTASE 3"/>
    <property type="match status" value="1"/>
</dbReference>
<dbReference type="InterPro" id="IPR008927">
    <property type="entry name" value="6-PGluconate_DH-like_C_sf"/>
</dbReference>
<dbReference type="AlphaFoldDB" id="A0A2K8NY23"/>
<keyword evidence="3 4" id="KW-0560">Oxidoreductase</keyword>
<accession>A0A2K8NY23</accession>
<evidence type="ECO:0000259" key="6">
    <source>
        <dbReference type="Pfam" id="PF03807"/>
    </source>
</evidence>
<organism evidence="8 9">
    <name type="scientific">Mesoplasma melaleucae</name>
    <dbReference type="NCBI Taxonomy" id="81459"/>
    <lineage>
        <taxon>Bacteria</taxon>
        <taxon>Bacillati</taxon>
        <taxon>Mycoplasmatota</taxon>
        <taxon>Mollicutes</taxon>
        <taxon>Entomoplasmatales</taxon>
        <taxon>Entomoplasmataceae</taxon>
        <taxon>Mesoplasma</taxon>
    </lineage>
</organism>
<keyword evidence="2 4" id="KW-0521">NADP</keyword>
<keyword evidence="4" id="KW-0641">Proline biosynthesis</keyword>
<comment type="pathway">
    <text evidence="4">Amino-acid biosynthesis; L-proline biosynthesis; L-proline from L-glutamate 5-semialdehyde: step 1/1.</text>
</comment>
<comment type="similarity">
    <text evidence="1 4">Belongs to the pyrroline-5-carboxylate reductase family.</text>
</comment>
<feature type="binding site" evidence="5">
    <location>
        <begin position="7"/>
        <end position="12"/>
    </location>
    <ligand>
        <name>NADP(+)</name>
        <dbReference type="ChEBI" id="CHEBI:58349"/>
    </ligand>
</feature>
<name>A0A2K8NY23_9MOLU</name>
<dbReference type="RefSeq" id="WP_028123959.1">
    <property type="nucleotide sequence ID" value="NZ_CP024964.1"/>
</dbReference>
<evidence type="ECO:0000256" key="4">
    <source>
        <dbReference type="HAMAP-Rule" id="MF_01925"/>
    </source>
</evidence>
<evidence type="ECO:0000256" key="3">
    <source>
        <dbReference type="ARBA" id="ARBA00023002"/>
    </source>
</evidence>
<reference evidence="8 9" key="1">
    <citation type="submission" date="2017-11" db="EMBL/GenBank/DDBJ databases">
        <title>Genome sequence of Entomoplasma melaleucae M1 (ATCC 49191).</title>
        <authorList>
            <person name="Lo W.-S."/>
            <person name="Gasparich G.E."/>
            <person name="Kuo C.-H."/>
        </authorList>
    </citation>
    <scope>NUCLEOTIDE SEQUENCE [LARGE SCALE GENOMIC DNA]</scope>
    <source>
        <strain evidence="8 9">M1</strain>
    </source>
</reference>
<feature type="domain" description="Pyrroline-5-carboxylate reductase dimerisation" evidence="7">
    <location>
        <begin position="163"/>
        <end position="265"/>
    </location>
</feature>
<dbReference type="Proteomes" id="UP000231896">
    <property type="component" value="Chromosome"/>
</dbReference>
<keyword evidence="9" id="KW-1185">Reference proteome</keyword>
<evidence type="ECO:0000259" key="7">
    <source>
        <dbReference type="Pfam" id="PF14748"/>
    </source>
</evidence>
<dbReference type="KEGG" id="eml:EMELA_v1c00600"/>
<dbReference type="EC" id="1.5.1.2" evidence="4"/>
<dbReference type="UniPathway" id="UPA00098">
    <property type="reaction ID" value="UER00361"/>
</dbReference>
<dbReference type="Pfam" id="PF03807">
    <property type="entry name" value="F420_oxidored"/>
    <property type="match status" value="1"/>
</dbReference>
<dbReference type="InterPro" id="IPR036291">
    <property type="entry name" value="NAD(P)-bd_dom_sf"/>
</dbReference>
<dbReference type="GO" id="GO:0004735">
    <property type="term" value="F:pyrroline-5-carboxylate reductase activity"/>
    <property type="evidence" value="ECO:0007669"/>
    <property type="project" value="UniProtKB-UniRule"/>
</dbReference>
<comment type="subcellular location">
    <subcellularLocation>
        <location evidence="4">Cytoplasm</location>
    </subcellularLocation>
</comment>
<dbReference type="Gene3D" id="1.10.3730.10">
    <property type="entry name" value="ProC C-terminal domain-like"/>
    <property type="match status" value="1"/>
</dbReference>
<evidence type="ECO:0000256" key="5">
    <source>
        <dbReference type="PIRSR" id="PIRSR000193-1"/>
    </source>
</evidence>
<dbReference type="GO" id="GO:0055129">
    <property type="term" value="P:L-proline biosynthetic process"/>
    <property type="evidence" value="ECO:0007669"/>
    <property type="project" value="UniProtKB-UniRule"/>
</dbReference>
<keyword evidence="4" id="KW-0028">Amino-acid biosynthesis</keyword>
<dbReference type="SUPFAM" id="SSF51735">
    <property type="entry name" value="NAD(P)-binding Rossmann-fold domains"/>
    <property type="match status" value="1"/>
</dbReference>
<comment type="catalytic activity">
    <reaction evidence="4">
        <text>L-proline + NAD(+) = (S)-1-pyrroline-5-carboxylate + NADH + 2 H(+)</text>
        <dbReference type="Rhea" id="RHEA:14105"/>
        <dbReference type="ChEBI" id="CHEBI:15378"/>
        <dbReference type="ChEBI" id="CHEBI:17388"/>
        <dbReference type="ChEBI" id="CHEBI:57540"/>
        <dbReference type="ChEBI" id="CHEBI:57945"/>
        <dbReference type="ChEBI" id="CHEBI:60039"/>
        <dbReference type="EC" id="1.5.1.2"/>
    </reaction>
</comment>
<feature type="domain" description="Pyrroline-5-carboxylate reductase catalytic N-terminal" evidence="6">
    <location>
        <begin position="3"/>
        <end position="98"/>
    </location>
</feature>
<dbReference type="SUPFAM" id="SSF48179">
    <property type="entry name" value="6-phosphogluconate dehydrogenase C-terminal domain-like"/>
    <property type="match status" value="1"/>
</dbReference>
<keyword evidence="4" id="KW-0963">Cytoplasm</keyword>
<evidence type="ECO:0000313" key="8">
    <source>
        <dbReference type="EMBL" id="ATZ17651.1"/>
    </source>
</evidence>
<evidence type="ECO:0000256" key="2">
    <source>
        <dbReference type="ARBA" id="ARBA00022857"/>
    </source>
</evidence>
<evidence type="ECO:0000256" key="1">
    <source>
        <dbReference type="ARBA" id="ARBA00005525"/>
    </source>
</evidence>
<dbReference type="STRING" id="1408435.GCA_000685885_00223"/>
<dbReference type="HAMAP" id="MF_01925">
    <property type="entry name" value="P5C_reductase"/>
    <property type="match status" value="1"/>
</dbReference>